<organism evidence="1 2">
    <name type="scientific">Succinivibrio dextrinosolvens DSM 3072</name>
    <dbReference type="NCBI Taxonomy" id="1123324"/>
    <lineage>
        <taxon>Bacteria</taxon>
        <taxon>Pseudomonadati</taxon>
        <taxon>Pseudomonadota</taxon>
        <taxon>Gammaproteobacteria</taxon>
        <taxon>Aeromonadales</taxon>
        <taxon>Succinivibrionaceae</taxon>
        <taxon>Succinivibrio</taxon>
    </lineage>
</organism>
<gene>
    <name evidence="1" type="ORF">SAMN02745213_01248</name>
</gene>
<protein>
    <submittedName>
        <fullName evidence="1">Lipopolysaccharide biosynthesis protein, LPS:glycosyltransferase</fullName>
    </submittedName>
</protein>
<proteinExistence type="predicted"/>
<name>A0A1T4VBM5_9GAMM</name>
<keyword evidence="2" id="KW-1185">Reference proteome</keyword>
<dbReference type="RefSeq" id="WP_159443039.1">
    <property type="nucleotide sequence ID" value="NZ_FUXX01000018.1"/>
</dbReference>
<sequence>MCVAVGDDSSTTELYSDLLTVALKSARQNTSLDLVVLYDGPKEHRIYDILCRYNVKIIEHPFSHFDCLKKTFTPDILLSKTGKSSIDFKKLSGTFMRLDIPFIEKGEDYVLYTDVDVIFNRDIKDLDLLNPKLVAAGPEVSQDYYIGDIFNAGILYMNVKAMRKKCEEIFSLMEQGIPNKTNLFDQGYINEVCENEFDFLPLEYNWKPYWGLNENAYIIHFHGIKPGGTADTSGFAVNPSLYESMFRGHRYDFAGYLVYLKNYFSYLDKNADDWIFNHGKEVFKYISDSYKRKIFWKIRNKYYKYLLLNFLTFSTSHRFRIRKNELQRELKKFSSEN</sequence>
<dbReference type="EMBL" id="FUXX01000018">
    <property type="protein sequence ID" value="SKA62354.1"/>
    <property type="molecule type" value="Genomic_DNA"/>
</dbReference>
<dbReference type="Proteomes" id="UP000242432">
    <property type="component" value="Unassembled WGS sequence"/>
</dbReference>
<dbReference type="Gene3D" id="3.90.550.10">
    <property type="entry name" value="Spore Coat Polysaccharide Biosynthesis Protein SpsA, Chain A"/>
    <property type="match status" value="1"/>
</dbReference>
<dbReference type="InterPro" id="IPR002495">
    <property type="entry name" value="Glyco_trans_8"/>
</dbReference>
<dbReference type="SUPFAM" id="SSF53448">
    <property type="entry name" value="Nucleotide-diphospho-sugar transferases"/>
    <property type="match status" value="1"/>
</dbReference>
<evidence type="ECO:0000313" key="2">
    <source>
        <dbReference type="Proteomes" id="UP000242432"/>
    </source>
</evidence>
<accession>A0A1T4VBM5</accession>
<evidence type="ECO:0000313" key="1">
    <source>
        <dbReference type="EMBL" id="SKA62354.1"/>
    </source>
</evidence>
<dbReference type="InterPro" id="IPR029044">
    <property type="entry name" value="Nucleotide-diphossugar_trans"/>
</dbReference>
<reference evidence="2" key="1">
    <citation type="submission" date="2017-02" db="EMBL/GenBank/DDBJ databases">
        <authorList>
            <person name="Varghese N."/>
            <person name="Submissions S."/>
        </authorList>
    </citation>
    <scope>NUCLEOTIDE SEQUENCE [LARGE SCALE GENOMIC DNA]</scope>
    <source>
        <strain evidence="2">DSM 3072</strain>
    </source>
</reference>
<dbReference type="Pfam" id="PF01501">
    <property type="entry name" value="Glyco_transf_8"/>
    <property type="match status" value="1"/>
</dbReference>
<dbReference type="GO" id="GO:0016757">
    <property type="term" value="F:glycosyltransferase activity"/>
    <property type="evidence" value="ECO:0007669"/>
    <property type="project" value="InterPro"/>
</dbReference>
<dbReference type="AlphaFoldDB" id="A0A1T4VBM5"/>
<keyword evidence="1" id="KW-0808">Transferase</keyword>